<evidence type="ECO:0000313" key="2">
    <source>
        <dbReference type="EMBL" id="MEJ5977562.1"/>
    </source>
</evidence>
<protein>
    <recommendedName>
        <fullName evidence="4">Glycosyltransferase RgtA/B/C/D-like domain-containing protein</fullName>
    </recommendedName>
</protein>
<feature type="transmembrane region" description="Helical" evidence="1">
    <location>
        <begin position="111"/>
        <end position="131"/>
    </location>
</feature>
<reference evidence="2 3" key="1">
    <citation type="submission" date="2024-03" db="EMBL/GenBank/DDBJ databases">
        <authorList>
            <person name="Jo J.-H."/>
        </authorList>
    </citation>
    <scope>NUCLEOTIDE SEQUENCE [LARGE SCALE GENOMIC DNA]</scope>
    <source>
        <strain evidence="2 3">PS1R-30</strain>
    </source>
</reference>
<dbReference type="RefSeq" id="WP_339587494.1">
    <property type="nucleotide sequence ID" value="NZ_JBBHJZ010000002.1"/>
</dbReference>
<keyword evidence="3" id="KW-1185">Reference proteome</keyword>
<comment type="caution">
    <text evidence="2">The sequence shown here is derived from an EMBL/GenBank/DDBJ whole genome shotgun (WGS) entry which is preliminary data.</text>
</comment>
<accession>A0ABU8RX18</accession>
<feature type="transmembrane region" description="Helical" evidence="1">
    <location>
        <begin position="21"/>
        <end position="47"/>
    </location>
</feature>
<feature type="transmembrane region" description="Helical" evidence="1">
    <location>
        <begin position="314"/>
        <end position="332"/>
    </location>
</feature>
<feature type="transmembrane region" description="Helical" evidence="1">
    <location>
        <begin position="216"/>
        <end position="233"/>
    </location>
</feature>
<feature type="transmembrane region" description="Helical" evidence="1">
    <location>
        <begin position="143"/>
        <end position="169"/>
    </location>
</feature>
<evidence type="ECO:0008006" key="4">
    <source>
        <dbReference type="Google" id="ProtNLM"/>
    </source>
</evidence>
<feature type="transmembrane region" description="Helical" evidence="1">
    <location>
        <begin position="352"/>
        <end position="369"/>
    </location>
</feature>
<name>A0ABU8RX18_9SPHN</name>
<proteinExistence type="predicted"/>
<sequence length="563" mass="63732">MEWGSSPKPERSTSGRAGYPLFRALGHIASFSLIAFVIVQQIFAIWITLTLDPFEWVEFFQDDAYYYLGIARNMAEHGISAFSLPIETNGYQPLWLMILSIAAKIVEGDRVLLVVLTHALELAAIIGFMVLSRRHYGCAWPAALAILLFPNIMTSGMETVLIPPLAILYFQSRTWQRRGLFASLLFLSRLDALALVAGHALYDLILRRRIDWREHAILLVTVVSYFALNYFFFGSPVPVSGLAKAVGNVPGENLPTGLRLLHRLLPTLIVLTPLALLRLRRNYSFRNPAALTACLIAVTASALYYGVFSGWPLWSWYLWAVMLAVYFVLVELAGIESRLTERYFVMGGPGRIIGLIVLLSHISAAFWIYHGRFWPLGERYNGVVEVEVFFERDNVLVAQALNRTDPGRTTFVMGDRAGSLGYFLDDRFRFIQLEGLVGSYEQIKAMRADMTVDYIDALSPDWLIVDRNENLQVIDGQFVVEEPYQGLSVREGAYILCFPFTARIPSSAFGSRRDTRYFFRFSARQDCSPVALDWFEEWRSKYHGPIRGDLGRLPAFMDFLGGS</sequence>
<keyword evidence="1" id="KW-1133">Transmembrane helix</keyword>
<feature type="transmembrane region" description="Helical" evidence="1">
    <location>
        <begin position="289"/>
        <end position="308"/>
    </location>
</feature>
<dbReference type="EMBL" id="JBBHJZ010000002">
    <property type="protein sequence ID" value="MEJ5977562.1"/>
    <property type="molecule type" value="Genomic_DNA"/>
</dbReference>
<organism evidence="2 3">
    <name type="scientific">Novosphingobium anseongense</name>
    <dbReference type="NCBI Taxonomy" id="3133436"/>
    <lineage>
        <taxon>Bacteria</taxon>
        <taxon>Pseudomonadati</taxon>
        <taxon>Pseudomonadota</taxon>
        <taxon>Alphaproteobacteria</taxon>
        <taxon>Sphingomonadales</taxon>
        <taxon>Sphingomonadaceae</taxon>
        <taxon>Novosphingobium</taxon>
    </lineage>
</organism>
<evidence type="ECO:0000313" key="3">
    <source>
        <dbReference type="Proteomes" id="UP001361239"/>
    </source>
</evidence>
<gene>
    <name evidence="2" type="ORF">WG901_13005</name>
</gene>
<evidence type="ECO:0000256" key="1">
    <source>
        <dbReference type="SAM" id="Phobius"/>
    </source>
</evidence>
<keyword evidence="1" id="KW-0812">Transmembrane</keyword>
<keyword evidence="1" id="KW-0472">Membrane</keyword>
<dbReference type="Proteomes" id="UP001361239">
    <property type="component" value="Unassembled WGS sequence"/>
</dbReference>
<feature type="transmembrane region" description="Helical" evidence="1">
    <location>
        <begin position="260"/>
        <end position="277"/>
    </location>
</feature>